<dbReference type="InterPro" id="IPR002937">
    <property type="entry name" value="Amino_oxidase"/>
</dbReference>
<dbReference type="InterPro" id="IPR036188">
    <property type="entry name" value="FAD/NAD-bd_sf"/>
</dbReference>
<dbReference type="PaxDb" id="121845-A0A3Q0JDU8"/>
<protein>
    <submittedName>
        <fullName evidence="4">Polyamine oxidase FMS1</fullName>
    </submittedName>
</protein>
<dbReference type="Gene3D" id="3.90.660.10">
    <property type="match status" value="2"/>
</dbReference>
<dbReference type="GO" id="GO:0046592">
    <property type="term" value="F:polyamine oxidase activity"/>
    <property type="evidence" value="ECO:0007669"/>
    <property type="project" value="TreeGrafter"/>
</dbReference>
<evidence type="ECO:0000313" key="4">
    <source>
        <dbReference type="RefSeq" id="XP_026686626.1"/>
    </source>
</evidence>
<dbReference type="Pfam" id="PF01593">
    <property type="entry name" value="Amino_oxidase"/>
    <property type="match status" value="1"/>
</dbReference>
<organism evidence="3 4">
    <name type="scientific">Diaphorina citri</name>
    <name type="common">Asian citrus psyllid</name>
    <dbReference type="NCBI Taxonomy" id="121845"/>
    <lineage>
        <taxon>Eukaryota</taxon>
        <taxon>Metazoa</taxon>
        <taxon>Ecdysozoa</taxon>
        <taxon>Arthropoda</taxon>
        <taxon>Hexapoda</taxon>
        <taxon>Insecta</taxon>
        <taxon>Pterygota</taxon>
        <taxon>Neoptera</taxon>
        <taxon>Paraneoptera</taxon>
        <taxon>Hemiptera</taxon>
        <taxon>Sternorrhyncha</taxon>
        <taxon>Psylloidea</taxon>
        <taxon>Psyllidae</taxon>
        <taxon>Diaphorininae</taxon>
        <taxon>Diaphorina</taxon>
    </lineage>
</organism>
<feature type="chain" id="PRO_5017995478" evidence="1">
    <location>
        <begin position="23"/>
        <end position="234"/>
    </location>
</feature>
<proteinExistence type="predicted"/>
<dbReference type="AlphaFoldDB" id="A0A3Q0JDU8"/>
<evidence type="ECO:0000259" key="2">
    <source>
        <dbReference type="Pfam" id="PF01593"/>
    </source>
</evidence>
<dbReference type="Proteomes" id="UP000079169">
    <property type="component" value="Unplaced"/>
</dbReference>
<dbReference type="SUPFAM" id="SSF54373">
    <property type="entry name" value="FAD-linked reductases, C-terminal domain"/>
    <property type="match status" value="1"/>
</dbReference>
<dbReference type="RefSeq" id="XP_026686626.1">
    <property type="nucleotide sequence ID" value="XM_026830825.1"/>
</dbReference>
<dbReference type="KEGG" id="dci:103519270"/>
<feature type="domain" description="Amine oxidase" evidence="2">
    <location>
        <begin position="36"/>
        <end position="124"/>
    </location>
</feature>
<evidence type="ECO:0000313" key="3">
    <source>
        <dbReference type="Proteomes" id="UP000079169"/>
    </source>
</evidence>
<dbReference type="GeneID" id="103519270"/>
<accession>A0A3Q0JDU8</accession>
<gene>
    <name evidence="4" type="primary">LOC103519270</name>
</gene>
<name>A0A3Q0JDU8_DIACI</name>
<dbReference type="PANTHER" id="PTHR10742:SF398">
    <property type="entry name" value="AMINE OXIDASE DOMAIN-CONTAINING PROTEIN-RELATED"/>
    <property type="match status" value="1"/>
</dbReference>
<dbReference type="InterPro" id="IPR050281">
    <property type="entry name" value="Flavin_monoamine_oxidase"/>
</dbReference>
<dbReference type="STRING" id="121845.A0A3Q0JDU8"/>
<keyword evidence="1" id="KW-0732">Signal</keyword>
<dbReference type="SUPFAM" id="SSF51905">
    <property type="entry name" value="FAD/NAD(P)-binding domain"/>
    <property type="match status" value="1"/>
</dbReference>
<sequence>MKFEVHSSAIWIMCILPHLTVCAEKHRLIIVGAGPAGIAAATRLVSNGFEDFLILEAENRIGGRVHNIPYDENITVDLGAQLIFGQKGNVVYEMANEFNLVYTECPDYVKSFINVNSTGVQMDTDEASRMMRLLNVVIHEHMENHNGSLGQYVHERGSFPKRCFLLLKAFRFFPGAKSTIPEPARILTTSWGSNKHFRGSYSIRTLTTERLNTSAAELGAPVSNGMGKPAISST</sequence>
<dbReference type="Gene3D" id="3.50.50.60">
    <property type="entry name" value="FAD/NAD(P)-binding domain"/>
    <property type="match status" value="2"/>
</dbReference>
<keyword evidence="3" id="KW-1185">Reference proteome</keyword>
<feature type="signal peptide" evidence="1">
    <location>
        <begin position="1"/>
        <end position="22"/>
    </location>
</feature>
<reference evidence="4" key="1">
    <citation type="submission" date="2025-08" db="UniProtKB">
        <authorList>
            <consortium name="RefSeq"/>
        </authorList>
    </citation>
    <scope>IDENTIFICATION</scope>
</reference>
<dbReference type="PANTHER" id="PTHR10742">
    <property type="entry name" value="FLAVIN MONOAMINE OXIDASE"/>
    <property type="match status" value="1"/>
</dbReference>
<evidence type="ECO:0000256" key="1">
    <source>
        <dbReference type="SAM" id="SignalP"/>
    </source>
</evidence>